<sequence>MFYYGEIEVGTPSQKFYTDFDTGSSVTWQACSSCTEGSCAQQTLDKFDCSGSSTCNTTTERFSVPYADRSEVSGRLFTDRLCLAGYCTKEPVPIGCADTMKGVFTRKLGGIFGLDIAGIPMSALHSIFKDKKNCPDPVFAFYLNTTLDNTQQSGGEITFCETDPEHYQGPISWVPVDAEVRDEAWFVTPEKIVVGQREFPGFSAVVDSGTTMMLLPEEILEELALRKLDDEYPCANATDFPVISLFMGAYEIRMTGADYSIQTSKPGYCSLGVSGSSGIQGINILGDVFMRKVYTVFDYGNRRIGVSPTQRPSRFKRKDSKDGSATHFNPIAQLCIKFAELLDDGAKSEFAGEALVYMIFLENQHGMAIVENMRAAFKETLNEDDWLEPATKEKILSMLEKLDFYLGAFYEAYSEEKLMAHYNKVT</sequence>
<dbReference type="PROSITE" id="PS00141">
    <property type="entry name" value="ASP_PROTEASE"/>
    <property type="match status" value="1"/>
</dbReference>
<dbReference type="EMBL" id="CATQJA010002632">
    <property type="protein sequence ID" value="CAJ0574650.1"/>
    <property type="molecule type" value="Genomic_DNA"/>
</dbReference>
<evidence type="ECO:0000259" key="5">
    <source>
        <dbReference type="PROSITE" id="PS51767"/>
    </source>
</evidence>
<feature type="active site" evidence="2">
    <location>
        <position position="21"/>
    </location>
</feature>
<dbReference type="GO" id="GO:0005764">
    <property type="term" value="C:lysosome"/>
    <property type="evidence" value="ECO:0007669"/>
    <property type="project" value="TreeGrafter"/>
</dbReference>
<dbReference type="CDD" id="cd05471">
    <property type="entry name" value="pepsin_like"/>
    <property type="match status" value="1"/>
</dbReference>
<evidence type="ECO:0000313" key="7">
    <source>
        <dbReference type="Proteomes" id="UP001177023"/>
    </source>
</evidence>
<dbReference type="InterPro" id="IPR033121">
    <property type="entry name" value="PEPTIDASE_A1"/>
</dbReference>
<evidence type="ECO:0000256" key="4">
    <source>
        <dbReference type="RuleBase" id="RU000454"/>
    </source>
</evidence>
<feature type="active site" evidence="2">
    <location>
        <position position="207"/>
    </location>
</feature>
<dbReference type="InterPro" id="IPR001969">
    <property type="entry name" value="Aspartic_peptidase_AS"/>
</dbReference>
<feature type="domain" description="Peptidase A1" evidence="5">
    <location>
        <begin position="3"/>
        <end position="307"/>
    </location>
</feature>
<dbReference type="InterPro" id="IPR034164">
    <property type="entry name" value="Pepsin-like_dom"/>
</dbReference>
<proteinExistence type="inferred from homology"/>
<protein>
    <recommendedName>
        <fullName evidence="5">Peptidase A1 domain-containing protein</fullName>
    </recommendedName>
</protein>
<evidence type="ECO:0000256" key="2">
    <source>
        <dbReference type="PIRSR" id="PIRSR601461-1"/>
    </source>
</evidence>
<feature type="disulfide bond" evidence="3">
    <location>
        <begin position="234"/>
        <end position="269"/>
    </location>
</feature>
<dbReference type="GO" id="GO:0004190">
    <property type="term" value="F:aspartic-type endopeptidase activity"/>
    <property type="evidence" value="ECO:0007669"/>
    <property type="project" value="UniProtKB-KW"/>
</dbReference>
<dbReference type="Pfam" id="PF00026">
    <property type="entry name" value="Asp"/>
    <property type="match status" value="1"/>
</dbReference>
<keyword evidence="7" id="KW-1185">Reference proteome</keyword>
<gene>
    <name evidence="6" type="ORF">MSPICULIGERA_LOCUS12980</name>
</gene>
<dbReference type="PANTHER" id="PTHR47966">
    <property type="entry name" value="BETA-SITE APP-CLEAVING ENZYME, ISOFORM A-RELATED"/>
    <property type="match status" value="1"/>
</dbReference>
<dbReference type="AlphaFoldDB" id="A0AA36G1B7"/>
<accession>A0AA36G1B7</accession>
<reference evidence="6" key="1">
    <citation type="submission" date="2023-06" db="EMBL/GenBank/DDBJ databases">
        <authorList>
            <person name="Delattre M."/>
        </authorList>
    </citation>
    <scope>NUCLEOTIDE SEQUENCE</scope>
    <source>
        <strain evidence="6">AF72</strain>
    </source>
</reference>
<dbReference type="InterPro" id="IPR021109">
    <property type="entry name" value="Peptidase_aspartic_dom_sf"/>
</dbReference>
<keyword evidence="4" id="KW-0645">Protease</keyword>
<evidence type="ECO:0000256" key="3">
    <source>
        <dbReference type="PIRSR" id="PIRSR601461-2"/>
    </source>
</evidence>
<evidence type="ECO:0000256" key="1">
    <source>
        <dbReference type="ARBA" id="ARBA00007447"/>
    </source>
</evidence>
<feature type="non-terminal residue" evidence="6">
    <location>
        <position position="426"/>
    </location>
</feature>
<dbReference type="PRINTS" id="PR00792">
    <property type="entry name" value="PEPSIN"/>
</dbReference>
<keyword evidence="3" id="KW-1015">Disulfide bond</keyword>
<dbReference type="GO" id="GO:0006508">
    <property type="term" value="P:proteolysis"/>
    <property type="evidence" value="ECO:0007669"/>
    <property type="project" value="UniProtKB-KW"/>
</dbReference>
<dbReference type="PROSITE" id="PS51767">
    <property type="entry name" value="PEPTIDASE_A1"/>
    <property type="match status" value="1"/>
</dbReference>
<dbReference type="SUPFAM" id="SSF50630">
    <property type="entry name" value="Acid proteases"/>
    <property type="match status" value="1"/>
</dbReference>
<dbReference type="Proteomes" id="UP001177023">
    <property type="component" value="Unassembled WGS sequence"/>
</dbReference>
<dbReference type="Gene3D" id="2.40.70.10">
    <property type="entry name" value="Acid Proteases"/>
    <property type="match status" value="2"/>
</dbReference>
<keyword evidence="4" id="KW-0378">Hydrolase</keyword>
<organism evidence="6 7">
    <name type="scientific">Mesorhabditis spiculigera</name>
    <dbReference type="NCBI Taxonomy" id="96644"/>
    <lineage>
        <taxon>Eukaryota</taxon>
        <taxon>Metazoa</taxon>
        <taxon>Ecdysozoa</taxon>
        <taxon>Nematoda</taxon>
        <taxon>Chromadorea</taxon>
        <taxon>Rhabditida</taxon>
        <taxon>Rhabditina</taxon>
        <taxon>Rhabditomorpha</taxon>
        <taxon>Rhabditoidea</taxon>
        <taxon>Rhabditidae</taxon>
        <taxon>Mesorhabditinae</taxon>
        <taxon>Mesorhabditis</taxon>
    </lineage>
</organism>
<dbReference type="PANTHER" id="PTHR47966:SF40">
    <property type="entry name" value="ASPARTIC PROTEASE 3"/>
    <property type="match status" value="1"/>
</dbReference>
<evidence type="ECO:0000313" key="6">
    <source>
        <dbReference type="EMBL" id="CAJ0574650.1"/>
    </source>
</evidence>
<keyword evidence="4" id="KW-0064">Aspartyl protease</keyword>
<comment type="caution">
    <text evidence="6">The sequence shown here is derived from an EMBL/GenBank/DDBJ whole genome shotgun (WGS) entry which is preliminary data.</text>
</comment>
<dbReference type="InterPro" id="IPR001461">
    <property type="entry name" value="Aspartic_peptidase_A1"/>
</dbReference>
<comment type="similarity">
    <text evidence="1 4">Belongs to the peptidase A1 family.</text>
</comment>
<name>A0AA36G1B7_9BILA</name>